<dbReference type="InParanoid" id="K3X5E2"/>
<dbReference type="VEuPathDB" id="FungiDB:PYU1_G012415"/>
<dbReference type="Pfam" id="PF03211">
    <property type="entry name" value="Pectate_lyase"/>
    <property type="match status" value="1"/>
</dbReference>
<dbReference type="HOGENOM" id="CLU_2532469_0_0_1"/>
<evidence type="ECO:0000256" key="7">
    <source>
        <dbReference type="ARBA" id="ARBA00022837"/>
    </source>
</evidence>
<comment type="catalytic activity">
    <reaction evidence="1">
        <text>Eliminative cleavage of (1-&gt;4)-alpha-D-galacturonan to give oligosaccharides with 4-deoxy-alpha-D-galact-4-enuronosyl groups at their non-reducing ends.</text>
        <dbReference type="EC" id="4.2.2.2"/>
    </reaction>
</comment>
<evidence type="ECO:0000313" key="12">
    <source>
        <dbReference type="Proteomes" id="UP000019132"/>
    </source>
</evidence>
<evidence type="ECO:0000313" key="11">
    <source>
        <dbReference type="EnsemblProtists" id="PYU1_T012441"/>
    </source>
</evidence>
<evidence type="ECO:0000256" key="8">
    <source>
        <dbReference type="ARBA" id="ARBA00023239"/>
    </source>
</evidence>
<comment type="cofactor">
    <cofactor evidence="2">
        <name>Ca(2+)</name>
        <dbReference type="ChEBI" id="CHEBI:29108"/>
    </cofactor>
</comment>
<keyword evidence="6 10" id="KW-0732">Signal</keyword>
<keyword evidence="5" id="KW-0964">Secreted</keyword>
<dbReference type="InterPro" id="IPR004898">
    <property type="entry name" value="Pectate_lyase_PlyH/PlyE-like"/>
</dbReference>
<proteinExistence type="predicted"/>
<evidence type="ECO:0000256" key="9">
    <source>
        <dbReference type="ARBA" id="ARBA00039895"/>
    </source>
</evidence>
<evidence type="ECO:0000256" key="5">
    <source>
        <dbReference type="ARBA" id="ARBA00022525"/>
    </source>
</evidence>
<keyword evidence="12" id="KW-1185">Reference proteome</keyword>
<keyword evidence="7" id="KW-0106">Calcium</keyword>
<reference evidence="12" key="2">
    <citation type="submission" date="2010-04" db="EMBL/GenBank/DDBJ databases">
        <authorList>
            <person name="Buell R."/>
            <person name="Hamilton J."/>
            <person name="Hostetler J."/>
        </authorList>
    </citation>
    <scope>NUCLEOTIDE SEQUENCE [LARGE SCALE GENOMIC DNA]</scope>
    <source>
        <strain evidence="12">DAOM:BR144</strain>
    </source>
</reference>
<comment type="subcellular location">
    <subcellularLocation>
        <location evidence="3">Secreted</location>
    </subcellularLocation>
</comment>
<reference evidence="11" key="3">
    <citation type="submission" date="2015-02" db="UniProtKB">
        <authorList>
            <consortium name="EnsemblProtists"/>
        </authorList>
    </citation>
    <scope>IDENTIFICATION</scope>
    <source>
        <strain evidence="11">DAOM BR144</strain>
    </source>
</reference>
<dbReference type="EMBL" id="GL376610">
    <property type="status" value="NOT_ANNOTATED_CDS"/>
    <property type="molecule type" value="Genomic_DNA"/>
</dbReference>
<dbReference type="Proteomes" id="UP000019132">
    <property type="component" value="Unassembled WGS sequence"/>
</dbReference>
<dbReference type="InterPro" id="IPR012334">
    <property type="entry name" value="Pectin_lyas_fold"/>
</dbReference>
<dbReference type="GO" id="GO:0030570">
    <property type="term" value="F:pectate lyase activity"/>
    <property type="evidence" value="ECO:0007669"/>
    <property type="project" value="UniProtKB-EC"/>
</dbReference>
<reference evidence="12" key="1">
    <citation type="journal article" date="2010" name="Genome Biol.">
        <title>Genome sequence of the necrotrophic plant pathogen Pythium ultimum reveals original pathogenicity mechanisms and effector repertoire.</title>
        <authorList>
            <person name="Levesque C.A."/>
            <person name="Brouwer H."/>
            <person name="Cano L."/>
            <person name="Hamilton J.P."/>
            <person name="Holt C."/>
            <person name="Huitema E."/>
            <person name="Raffaele S."/>
            <person name="Robideau G.P."/>
            <person name="Thines M."/>
            <person name="Win J."/>
            <person name="Zerillo M.M."/>
            <person name="Beakes G.W."/>
            <person name="Boore J.L."/>
            <person name="Busam D."/>
            <person name="Dumas B."/>
            <person name="Ferriera S."/>
            <person name="Fuerstenberg S.I."/>
            <person name="Gachon C.M."/>
            <person name="Gaulin E."/>
            <person name="Govers F."/>
            <person name="Grenville-Briggs L."/>
            <person name="Horner N."/>
            <person name="Hostetler J."/>
            <person name="Jiang R.H."/>
            <person name="Johnson J."/>
            <person name="Krajaejun T."/>
            <person name="Lin H."/>
            <person name="Meijer H.J."/>
            <person name="Moore B."/>
            <person name="Morris P."/>
            <person name="Phuntmart V."/>
            <person name="Puiu D."/>
            <person name="Shetty J."/>
            <person name="Stajich J.E."/>
            <person name="Tripathy S."/>
            <person name="Wawra S."/>
            <person name="van West P."/>
            <person name="Whitty B.R."/>
            <person name="Coutinho P.M."/>
            <person name="Henrissat B."/>
            <person name="Martin F."/>
            <person name="Thomas P.D."/>
            <person name="Tyler B.M."/>
            <person name="De Vries R.P."/>
            <person name="Kamoun S."/>
            <person name="Yandell M."/>
            <person name="Tisserat N."/>
            <person name="Buell C.R."/>
        </authorList>
    </citation>
    <scope>NUCLEOTIDE SEQUENCE</scope>
    <source>
        <strain evidence="12">DAOM:BR144</strain>
    </source>
</reference>
<evidence type="ECO:0000256" key="4">
    <source>
        <dbReference type="ARBA" id="ARBA00012272"/>
    </source>
</evidence>
<protein>
    <recommendedName>
        <fullName evidence="9">Probable pectate lyase F</fullName>
        <ecNumber evidence="4">4.2.2.2</ecNumber>
    </recommendedName>
</protein>
<dbReference type="PANTHER" id="PTHR33407:SF9">
    <property type="entry name" value="PECTATE LYASE F-RELATED"/>
    <property type="match status" value="1"/>
</dbReference>
<evidence type="ECO:0000256" key="10">
    <source>
        <dbReference type="SAM" id="SignalP"/>
    </source>
</evidence>
<keyword evidence="8" id="KW-0456">Lyase</keyword>
<dbReference type="GO" id="GO:0045490">
    <property type="term" value="P:pectin catabolic process"/>
    <property type="evidence" value="ECO:0007669"/>
    <property type="project" value="TreeGrafter"/>
</dbReference>
<dbReference type="GO" id="GO:0005576">
    <property type="term" value="C:extracellular region"/>
    <property type="evidence" value="ECO:0007669"/>
    <property type="project" value="UniProtKB-SubCell"/>
</dbReference>
<dbReference type="EC" id="4.2.2.2" evidence="4"/>
<accession>K3X5E2</accession>
<evidence type="ECO:0000256" key="2">
    <source>
        <dbReference type="ARBA" id="ARBA00001913"/>
    </source>
</evidence>
<feature type="chain" id="PRO_5003872877" description="Probable pectate lyase F" evidence="10">
    <location>
        <begin position="24"/>
        <end position="84"/>
    </location>
</feature>
<name>K3X5E2_GLOUD</name>
<dbReference type="Gene3D" id="2.160.20.10">
    <property type="entry name" value="Single-stranded right-handed beta-helix, Pectin lyase-like"/>
    <property type="match status" value="1"/>
</dbReference>
<dbReference type="OMA" id="MVNIRTL"/>
<sequence length="84" mass="8861">MVNIRTLAAALFVLTFATSAADAAMPTGTWPTSKGTVKFDKPYVVKPGKPFDGGMKTYERSNVQCSGQAEGALVRSFSSSQVPS</sequence>
<organism evidence="11 12">
    <name type="scientific">Globisporangium ultimum (strain ATCC 200006 / CBS 805.95 / DAOM BR144)</name>
    <name type="common">Pythium ultimum</name>
    <dbReference type="NCBI Taxonomy" id="431595"/>
    <lineage>
        <taxon>Eukaryota</taxon>
        <taxon>Sar</taxon>
        <taxon>Stramenopiles</taxon>
        <taxon>Oomycota</taxon>
        <taxon>Peronosporomycetes</taxon>
        <taxon>Pythiales</taxon>
        <taxon>Pythiaceae</taxon>
        <taxon>Globisporangium</taxon>
    </lineage>
</organism>
<dbReference type="EnsemblProtists" id="PYU1_T012441">
    <property type="protein sequence ID" value="PYU1_T012441"/>
    <property type="gene ID" value="PYU1_G012415"/>
</dbReference>
<feature type="signal peptide" evidence="10">
    <location>
        <begin position="1"/>
        <end position="23"/>
    </location>
</feature>
<dbReference type="PANTHER" id="PTHR33407">
    <property type="entry name" value="PECTATE LYASE F-RELATED"/>
    <property type="match status" value="1"/>
</dbReference>
<evidence type="ECO:0000256" key="6">
    <source>
        <dbReference type="ARBA" id="ARBA00022729"/>
    </source>
</evidence>
<dbReference type="AlphaFoldDB" id="K3X5E2"/>
<evidence type="ECO:0000256" key="1">
    <source>
        <dbReference type="ARBA" id="ARBA00000695"/>
    </source>
</evidence>
<evidence type="ECO:0000256" key="3">
    <source>
        <dbReference type="ARBA" id="ARBA00004613"/>
    </source>
</evidence>